<sequence length="272" mass="30981">MGSLSRHWRQPPGVRRNEQGEDASENEEVEDDEVEDDEEVEDIEEMENDKEVEDGESDDGDLEEDGPSENEASGDEESENELLEGLPEPTTAKEVAFTAIVSVLFITSLRNGAVRPDKIAIDQAGRLYNKKHPSPFASHIGNYREEFLRMVDKLSNKLESAHMKRTIEKAFVEFIWDLIDTGSTSLKRWNKLKDMDVLGNGTELVLPDNLDNYTEKLGAYITSYQWCLGMTLQLKDRLVVAIDQLRHGLYEAMTMQAHICWWTLRTQGPEIC</sequence>
<name>A0AAN6TXE0_9PEZI</name>
<dbReference type="Proteomes" id="UP001302602">
    <property type="component" value="Unassembled WGS sequence"/>
</dbReference>
<dbReference type="AlphaFoldDB" id="A0AAN6TXE0"/>
<organism evidence="2 3">
    <name type="scientific">Parathielavia appendiculata</name>
    <dbReference type="NCBI Taxonomy" id="2587402"/>
    <lineage>
        <taxon>Eukaryota</taxon>
        <taxon>Fungi</taxon>
        <taxon>Dikarya</taxon>
        <taxon>Ascomycota</taxon>
        <taxon>Pezizomycotina</taxon>
        <taxon>Sordariomycetes</taxon>
        <taxon>Sordariomycetidae</taxon>
        <taxon>Sordariales</taxon>
        <taxon>Chaetomiaceae</taxon>
        <taxon>Parathielavia</taxon>
    </lineage>
</organism>
<reference evidence="2" key="2">
    <citation type="submission" date="2023-05" db="EMBL/GenBank/DDBJ databases">
        <authorList>
            <consortium name="Lawrence Berkeley National Laboratory"/>
            <person name="Steindorff A."/>
            <person name="Hensen N."/>
            <person name="Bonometti L."/>
            <person name="Westerberg I."/>
            <person name="Brannstrom I.O."/>
            <person name="Guillou S."/>
            <person name="Cros-Aarteil S."/>
            <person name="Calhoun S."/>
            <person name="Haridas S."/>
            <person name="Kuo A."/>
            <person name="Mondo S."/>
            <person name="Pangilinan J."/>
            <person name="Riley R."/>
            <person name="Labutti K."/>
            <person name="Andreopoulos B."/>
            <person name="Lipzen A."/>
            <person name="Chen C."/>
            <person name="Yanf M."/>
            <person name="Daum C."/>
            <person name="Ng V."/>
            <person name="Clum A."/>
            <person name="Ohm R."/>
            <person name="Martin F."/>
            <person name="Silar P."/>
            <person name="Natvig D."/>
            <person name="Lalanne C."/>
            <person name="Gautier V."/>
            <person name="Ament-Velasquez S.L."/>
            <person name="Kruys A."/>
            <person name="Hutchinson M.I."/>
            <person name="Powell A.J."/>
            <person name="Barry K."/>
            <person name="Miller A.N."/>
            <person name="Grigoriev I.V."/>
            <person name="Debuchy R."/>
            <person name="Gladieux P."/>
            <person name="Thoren M.H."/>
            <person name="Johannesson H."/>
        </authorList>
    </citation>
    <scope>NUCLEOTIDE SEQUENCE</scope>
    <source>
        <strain evidence="2">CBS 731.68</strain>
    </source>
</reference>
<evidence type="ECO:0000313" key="2">
    <source>
        <dbReference type="EMBL" id="KAK4122309.1"/>
    </source>
</evidence>
<evidence type="ECO:0000256" key="1">
    <source>
        <dbReference type="SAM" id="MobiDB-lite"/>
    </source>
</evidence>
<feature type="compositionally biased region" description="Acidic residues" evidence="1">
    <location>
        <begin position="20"/>
        <end position="82"/>
    </location>
</feature>
<reference evidence="2" key="1">
    <citation type="journal article" date="2023" name="Mol. Phylogenet. Evol.">
        <title>Genome-scale phylogeny and comparative genomics of the fungal order Sordariales.</title>
        <authorList>
            <person name="Hensen N."/>
            <person name="Bonometti L."/>
            <person name="Westerberg I."/>
            <person name="Brannstrom I.O."/>
            <person name="Guillou S."/>
            <person name="Cros-Aarteil S."/>
            <person name="Calhoun S."/>
            <person name="Haridas S."/>
            <person name="Kuo A."/>
            <person name="Mondo S."/>
            <person name="Pangilinan J."/>
            <person name="Riley R."/>
            <person name="LaButti K."/>
            <person name="Andreopoulos B."/>
            <person name="Lipzen A."/>
            <person name="Chen C."/>
            <person name="Yan M."/>
            <person name="Daum C."/>
            <person name="Ng V."/>
            <person name="Clum A."/>
            <person name="Steindorff A."/>
            <person name="Ohm R.A."/>
            <person name="Martin F."/>
            <person name="Silar P."/>
            <person name="Natvig D.O."/>
            <person name="Lalanne C."/>
            <person name="Gautier V."/>
            <person name="Ament-Velasquez S.L."/>
            <person name="Kruys A."/>
            <person name="Hutchinson M.I."/>
            <person name="Powell A.J."/>
            <person name="Barry K."/>
            <person name="Miller A.N."/>
            <person name="Grigoriev I.V."/>
            <person name="Debuchy R."/>
            <person name="Gladieux P."/>
            <person name="Hiltunen Thoren M."/>
            <person name="Johannesson H."/>
        </authorList>
    </citation>
    <scope>NUCLEOTIDE SEQUENCE</scope>
    <source>
        <strain evidence="2">CBS 731.68</strain>
    </source>
</reference>
<gene>
    <name evidence="2" type="ORF">N657DRAFT_720784</name>
</gene>
<protein>
    <submittedName>
        <fullName evidence="2">Uncharacterized protein</fullName>
    </submittedName>
</protein>
<dbReference type="EMBL" id="MU853231">
    <property type="protein sequence ID" value="KAK4122309.1"/>
    <property type="molecule type" value="Genomic_DNA"/>
</dbReference>
<accession>A0AAN6TXE0</accession>
<feature type="region of interest" description="Disordered" evidence="1">
    <location>
        <begin position="1"/>
        <end position="82"/>
    </location>
</feature>
<comment type="caution">
    <text evidence="2">The sequence shown here is derived from an EMBL/GenBank/DDBJ whole genome shotgun (WGS) entry which is preliminary data.</text>
</comment>
<dbReference type="RefSeq" id="XP_062646080.1">
    <property type="nucleotide sequence ID" value="XM_062797512.1"/>
</dbReference>
<dbReference type="GeneID" id="87834291"/>
<keyword evidence="3" id="KW-1185">Reference proteome</keyword>
<evidence type="ECO:0000313" key="3">
    <source>
        <dbReference type="Proteomes" id="UP001302602"/>
    </source>
</evidence>
<proteinExistence type="predicted"/>